<protein>
    <submittedName>
        <fullName evidence="1">Uncharacterized protein</fullName>
    </submittedName>
</protein>
<dbReference type="Proteomes" id="UP000198651">
    <property type="component" value="Chromosome I"/>
</dbReference>
<gene>
    <name evidence="1" type="ORF">Ark11_1145</name>
</gene>
<proteinExistence type="predicted"/>
<evidence type="ECO:0000313" key="1">
    <source>
        <dbReference type="EMBL" id="CUT17958.1"/>
    </source>
</evidence>
<sequence length="401" mass="46478">MNSLSTIKSNEKHEVVHNQHKSIAQIITDDIIINDSSMPCRSFHCVSGINISSGIMQIDPELVDSASIADIVHSIESNNLSKYLSSMDNFTAKFMSKSLQYVRAFRFEPHYNCMGPSPAEDSYIDYGEHMRSRYVHEFVEGPSDYNADEQILSYDILSETTDDINKLYGRLQYMCDYFKYYVLESQFECLPHITKYQEKSSLLLKTIEKEKKSKQHISIEFPLEVVCLPVQKDRDEYKNLITSIKNECLDLMRTRGTSTHVKNIKLLKVRYLDNSTRDALIKSLMEYYLLIIDKFESMADLNFKYRDEHLAEKVILPVPREVAEVVHEEIETGITTSNYNDVKTKHFFCDLNRCLCLSSFGGSYDPKTDHNMGIFTLGLIRKYVMESVVSRMKRHILSLNM</sequence>
<accession>A0A0S4M6R0</accession>
<dbReference type="RefSeq" id="WP_092490574.1">
    <property type="nucleotide sequence ID" value="NZ_LN906597.1"/>
</dbReference>
<reference evidence="2" key="1">
    <citation type="submission" date="2015-11" db="EMBL/GenBank/DDBJ databases">
        <authorList>
            <person name="Seth-Smith H.M.B."/>
        </authorList>
    </citation>
    <scope>NUCLEOTIDE SEQUENCE [LARGE SCALE GENOMIC DNA]</scope>
    <source>
        <strain evidence="2">2013Ark11</strain>
    </source>
</reference>
<organism evidence="1 2">
    <name type="scientific">Candidatus Ichthyocystis hellenicum</name>
    <dbReference type="NCBI Taxonomy" id="1561003"/>
    <lineage>
        <taxon>Bacteria</taxon>
        <taxon>Pseudomonadati</taxon>
        <taxon>Pseudomonadota</taxon>
        <taxon>Betaproteobacteria</taxon>
        <taxon>Burkholderiales</taxon>
        <taxon>Candidatus Ichthyocystis</taxon>
    </lineage>
</organism>
<evidence type="ECO:0000313" key="2">
    <source>
        <dbReference type="Proteomes" id="UP000198651"/>
    </source>
</evidence>
<dbReference type="EMBL" id="LN906597">
    <property type="protein sequence ID" value="CUT17958.1"/>
    <property type="molecule type" value="Genomic_DNA"/>
</dbReference>
<dbReference type="AlphaFoldDB" id="A0A0S4M6R0"/>
<name>A0A0S4M6R0_9BURK</name>
<keyword evidence="2" id="KW-1185">Reference proteome</keyword>